<dbReference type="eggNOG" id="COG0841">
    <property type="taxonomic scope" value="Bacteria"/>
</dbReference>
<dbReference type="SUPFAM" id="SSF82714">
    <property type="entry name" value="Multidrug efflux transporter AcrB TolC docking domain, DN and DC subdomains"/>
    <property type="match status" value="2"/>
</dbReference>
<dbReference type="GO" id="GO:0042910">
    <property type="term" value="F:xenobiotic transmembrane transporter activity"/>
    <property type="evidence" value="ECO:0007669"/>
    <property type="project" value="TreeGrafter"/>
</dbReference>
<dbReference type="SUPFAM" id="SSF82866">
    <property type="entry name" value="Multidrug efflux transporter AcrB transmembrane domain"/>
    <property type="match status" value="2"/>
</dbReference>
<dbReference type="STRING" id="1000565.METUNv1_02119"/>
<evidence type="ECO:0000313" key="10">
    <source>
        <dbReference type="EMBL" id="EGK71615.1"/>
    </source>
</evidence>
<dbReference type="AlphaFoldDB" id="F5RCW4"/>
<dbReference type="GO" id="GO:0015562">
    <property type="term" value="F:efflux transmembrane transporter activity"/>
    <property type="evidence" value="ECO:0007669"/>
    <property type="project" value="InterPro"/>
</dbReference>
<feature type="transmembrane region" description="Helical" evidence="9">
    <location>
        <begin position="340"/>
        <end position="359"/>
    </location>
</feature>
<evidence type="ECO:0000256" key="7">
    <source>
        <dbReference type="ARBA" id="ARBA00022989"/>
    </source>
</evidence>
<dbReference type="Gene3D" id="3.30.70.1430">
    <property type="entry name" value="Multidrug efflux transporter AcrB pore domain"/>
    <property type="match status" value="2"/>
</dbReference>
<dbReference type="PANTHER" id="PTHR32063">
    <property type="match status" value="1"/>
</dbReference>
<evidence type="ECO:0000256" key="8">
    <source>
        <dbReference type="ARBA" id="ARBA00023136"/>
    </source>
</evidence>
<feature type="transmembrane region" description="Helical" evidence="9">
    <location>
        <begin position="366"/>
        <end position="387"/>
    </location>
</feature>
<organism evidence="10 11">
    <name type="scientific">Methyloversatilis universalis (strain ATCC BAA-1314 / DSM 25237 / JCM 13912 / CCUG 52030 / FAM5)</name>
    <dbReference type="NCBI Taxonomy" id="1000565"/>
    <lineage>
        <taxon>Bacteria</taxon>
        <taxon>Pseudomonadati</taxon>
        <taxon>Pseudomonadota</taxon>
        <taxon>Betaproteobacteria</taxon>
        <taxon>Nitrosomonadales</taxon>
        <taxon>Sterolibacteriaceae</taxon>
        <taxon>Methyloversatilis</taxon>
    </lineage>
</organism>
<feature type="transmembrane region" description="Helical" evidence="9">
    <location>
        <begin position="916"/>
        <end position="941"/>
    </location>
</feature>
<feature type="transmembrane region" description="Helical" evidence="9">
    <location>
        <begin position="12"/>
        <end position="33"/>
    </location>
</feature>
<feature type="transmembrane region" description="Helical" evidence="9">
    <location>
        <begin position="533"/>
        <end position="553"/>
    </location>
</feature>
<dbReference type="Gene3D" id="3.30.70.1320">
    <property type="entry name" value="Multidrug efflux transporter AcrB pore domain like"/>
    <property type="match status" value="1"/>
</dbReference>
<feature type="transmembrane region" description="Helical" evidence="9">
    <location>
        <begin position="393"/>
        <end position="413"/>
    </location>
</feature>
<dbReference type="SUPFAM" id="SSF82693">
    <property type="entry name" value="Multidrug efflux transporter AcrB pore domain, PN1, PN2, PC1 and PC2 subdomains"/>
    <property type="match status" value="3"/>
</dbReference>
<dbReference type="NCBIfam" id="TIGR00915">
    <property type="entry name" value="2A0602"/>
    <property type="match status" value="1"/>
</dbReference>
<feature type="transmembrane region" description="Helical" evidence="9">
    <location>
        <begin position="470"/>
        <end position="497"/>
    </location>
</feature>
<evidence type="ECO:0000313" key="11">
    <source>
        <dbReference type="Proteomes" id="UP000005019"/>
    </source>
</evidence>
<dbReference type="GO" id="GO:0005886">
    <property type="term" value="C:plasma membrane"/>
    <property type="evidence" value="ECO:0007669"/>
    <property type="project" value="UniProtKB-SubCell"/>
</dbReference>
<dbReference type="NCBIfam" id="NF000282">
    <property type="entry name" value="RND_permease_1"/>
    <property type="match status" value="1"/>
</dbReference>
<keyword evidence="11" id="KW-1185">Reference proteome</keyword>
<keyword evidence="7 9" id="KW-1133">Transmembrane helix</keyword>
<evidence type="ECO:0000256" key="4">
    <source>
        <dbReference type="ARBA" id="ARBA00022475"/>
    </source>
</evidence>
<dbReference type="InterPro" id="IPR001036">
    <property type="entry name" value="Acrflvin-R"/>
</dbReference>
<dbReference type="Gene3D" id="1.20.1640.10">
    <property type="entry name" value="Multidrug efflux transporter AcrB transmembrane domain"/>
    <property type="match status" value="2"/>
</dbReference>
<feature type="transmembrane region" description="Helical" evidence="9">
    <location>
        <begin position="962"/>
        <end position="985"/>
    </location>
</feature>
<reference evidence="10 11" key="1">
    <citation type="journal article" date="2011" name="J. Bacteriol.">
        <title>Genome sequence of Methyloversatilis universalis FAM5T, a methylotrophic representative of the order Rhodocyclales.</title>
        <authorList>
            <person name="Kittichotirat W."/>
            <person name="Good N.M."/>
            <person name="Hall R."/>
            <person name="Bringel F."/>
            <person name="Lajus A."/>
            <person name="Medigue C."/>
            <person name="Smalley N.E."/>
            <person name="Beck D."/>
            <person name="Bumgarner R."/>
            <person name="Vuilleumier S."/>
            <person name="Kalyuzhnaya M.G."/>
        </authorList>
    </citation>
    <scope>NUCLEOTIDE SEQUENCE [LARGE SCALE GENOMIC DNA]</scope>
    <source>
        <strain evidence="11">ATCC BAA-1314 / JCM 13912 / FAM5</strain>
    </source>
</reference>
<keyword evidence="5 9" id="KW-0997">Cell inner membrane</keyword>
<dbReference type="FunFam" id="3.30.70.1430:FF:000001">
    <property type="entry name" value="Efflux pump membrane transporter"/>
    <property type="match status" value="1"/>
</dbReference>
<evidence type="ECO:0000256" key="5">
    <source>
        <dbReference type="ARBA" id="ARBA00022519"/>
    </source>
</evidence>
<proteinExistence type="inferred from homology"/>
<sequence length="1037" mass="111384">MARFFINRPIFSGVISIVIMIAGLVASLSLPIAQYPEISPPTVIITATYPGANAETLARTVAAPIEEQLSGIEGLLYYNSTSTSNGTVSITLTFEVGTDPDTALIAVNNRISVAESRLPEDVRRSGLVVRKRSNNLLMIAALKSTDGKYDTLFLSNYVSVNVLDELRRIPGVGDALTFDAPYAMRVWLKPDVMARLGITTTDVAAAIRVQNAQNAAGRIGQEPVVNGQQLTYTVSAKGRLLSIAEFENIILRADGPSGVVRLKDVARIELGAESYDRTTKVNGTPVTGIGLYLQSGANALDTAKAVRAKLAELTTRMPEGLEFIIPNDTTRFISESIREVTHTLAEATVLVVLVVFVFLQSWRATLIPLIAVPVSLVGTFAGLWAFGFSINTLTLFAMVLSIGIVVDDAIVVLENVERQMREFGRSPKEAALEAMRETSGALVAMVLVLDAVFIPVAFLGGIAGKLYQQFAATVAVSVTISGVVALTLTPALCALMLNGHEGESKLFRPFNRGFDWLTRIYTSTVGATLRHRIVAALVVVALFTGAGFMFRMVPGAFVPSEDQGYLFGFVTLPDGASAQRTEQSFEKLRQIINDDPSVENVFMVRGMDFITGNNRASVAMTFVVMKPWRERTTTADDLQKKIAAAGMKLTDGMGLIFNPPPIQGLGTAGGFEVYVQAREDSDARKLSAITGQFLDALRARPELTGLNSFFRVSAPQLAVEVDEPKAISLGIPLDAVYSTLQATMGTLYVNDFNRSGKTYKVQLSADAPYRMKPEDLGKPYVRSATGAMIPLSAVISVKPVIGPEMVERFNGFVAAKVLGNSAAGYSSGDAIRVVEEVGRQVLPAGYSLEWTGQAYQEKRTGITSVLALGFGIIMVFLILAAQYERWSLPLAVIMAIPFAILGALLAVWVRGMPNDIYFQIGLVVLVGLAAKNAILIVEFALQKQQEGMDALAASLEAARLRFRPICMTALAFILGVVPLVIATGAGAAARRSMGTGVFGGMLAATFIATIFVPMFYSWLAGRKAASRRDDAPAEVTA</sequence>
<dbReference type="OrthoDB" id="9176627at2"/>
<evidence type="ECO:0000256" key="6">
    <source>
        <dbReference type="ARBA" id="ARBA00022692"/>
    </source>
</evidence>
<evidence type="ECO:0000256" key="9">
    <source>
        <dbReference type="RuleBase" id="RU364070"/>
    </source>
</evidence>
<keyword evidence="4" id="KW-1003">Cell membrane</keyword>
<comment type="caution">
    <text evidence="10">The sequence shown here is derived from an EMBL/GenBank/DDBJ whole genome shotgun (WGS) entry which is preliminary data.</text>
</comment>
<dbReference type="InterPro" id="IPR004764">
    <property type="entry name" value="MdtF-like"/>
</dbReference>
<dbReference type="Pfam" id="PF00873">
    <property type="entry name" value="ACR_tran"/>
    <property type="match status" value="1"/>
</dbReference>
<dbReference type="InterPro" id="IPR027463">
    <property type="entry name" value="AcrB_DN_DC_subdom"/>
</dbReference>
<dbReference type="GO" id="GO:0009636">
    <property type="term" value="P:response to toxic substance"/>
    <property type="evidence" value="ECO:0007669"/>
    <property type="project" value="UniProtKB-ARBA"/>
</dbReference>
<feature type="transmembrane region" description="Helical" evidence="9">
    <location>
        <begin position="861"/>
        <end position="881"/>
    </location>
</feature>
<evidence type="ECO:0000256" key="1">
    <source>
        <dbReference type="ARBA" id="ARBA00004429"/>
    </source>
</evidence>
<accession>F5RCW4</accession>
<name>F5RCW4_METUF</name>
<keyword evidence="6 9" id="KW-0812">Transmembrane</keyword>
<dbReference type="FunFam" id="1.20.1640.10:FF:000001">
    <property type="entry name" value="Efflux pump membrane transporter"/>
    <property type="match status" value="1"/>
</dbReference>
<dbReference type="PRINTS" id="PR00702">
    <property type="entry name" value="ACRIFLAVINRP"/>
</dbReference>
<protein>
    <recommendedName>
        <fullName evidence="9">Efflux pump membrane transporter</fullName>
    </recommendedName>
</protein>
<dbReference type="PANTHER" id="PTHR32063:SF13">
    <property type="entry name" value="MULTIDRUG EFFLUX PUMP SUBUNIT ACRB-RELATED"/>
    <property type="match status" value="1"/>
</dbReference>
<dbReference type="EMBL" id="AFHG01000049">
    <property type="protein sequence ID" value="EGK71615.1"/>
    <property type="molecule type" value="Genomic_DNA"/>
</dbReference>
<evidence type="ECO:0000256" key="3">
    <source>
        <dbReference type="ARBA" id="ARBA00022448"/>
    </source>
</evidence>
<dbReference type="RefSeq" id="WP_008061456.1">
    <property type="nucleotide sequence ID" value="NZ_AFHG01000049.1"/>
</dbReference>
<comment type="subcellular location">
    <subcellularLocation>
        <location evidence="1 9">Cell inner membrane</location>
        <topology evidence="1 9">Multi-pass membrane protein</topology>
    </subcellularLocation>
</comment>
<dbReference type="Gene3D" id="3.30.2090.10">
    <property type="entry name" value="Multidrug efflux transporter AcrB TolC docking domain, DN and DC subdomains"/>
    <property type="match status" value="2"/>
</dbReference>
<dbReference type="Gene3D" id="3.30.70.1440">
    <property type="entry name" value="Multidrug efflux transporter AcrB pore domain"/>
    <property type="match status" value="1"/>
</dbReference>
<feature type="transmembrane region" description="Helical" evidence="9">
    <location>
        <begin position="888"/>
        <end position="910"/>
    </location>
</feature>
<feature type="transmembrane region" description="Helical" evidence="9">
    <location>
        <begin position="442"/>
        <end position="464"/>
    </location>
</feature>
<comment type="similarity">
    <text evidence="2 9">Belongs to the resistance-nodulation-cell division (RND) (TC 2.A.6) family.</text>
</comment>
<gene>
    <name evidence="10" type="ORF">METUNv1_02119</name>
</gene>
<evidence type="ECO:0000256" key="2">
    <source>
        <dbReference type="ARBA" id="ARBA00010942"/>
    </source>
</evidence>
<keyword evidence="3 9" id="KW-0813">Transport</keyword>
<feature type="transmembrane region" description="Helical" evidence="9">
    <location>
        <begin position="997"/>
        <end position="1019"/>
    </location>
</feature>
<dbReference type="Proteomes" id="UP000005019">
    <property type="component" value="Unassembled WGS sequence"/>
</dbReference>
<keyword evidence="8 9" id="KW-0472">Membrane</keyword>